<feature type="transmembrane region" description="Helical" evidence="1">
    <location>
        <begin position="17"/>
        <end position="40"/>
    </location>
</feature>
<evidence type="ECO:0000256" key="1">
    <source>
        <dbReference type="SAM" id="Phobius"/>
    </source>
</evidence>
<dbReference type="AlphaFoldDB" id="A0A9X1YCZ2"/>
<feature type="transmembrane region" description="Helical" evidence="1">
    <location>
        <begin position="52"/>
        <end position="73"/>
    </location>
</feature>
<proteinExistence type="predicted"/>
<dbReference type="EMBL" id="JALPRX010000126">
    <property type="protein sequence ID" value="MCK8787507.1"/>
    <property type="molecule type" value="Genomic_DNA"/>
</dbReference>
<accession>A0A9X1YCZ2</accession>
<dbReference type="RefSeq" id="WP_248669556.1">
    <property type="nucleotide sequence ID" value="NZ_JALPRX010000126.1"/>
</dbReference>
<keyword evidence="1" id="KW-0812">Transmembrane</keyword>
<organism evidence="2 3">
    <name type="scientific">Roseomonas acroporae</name>
    <dbReference type="NCBI Taxonomy" id="2937791"/>
    <lineage>
        <taxon>Bacteria</taxon>
        <taxon>Pseudomonadati</taxon>
        <taxon>Pseudomonadota</taxon>
        <taxon>Alphaproteobacteria</taxon>
        <taxon>Acetobacterales</taxon>
        <taxon>Roseomonadaceae</taxon>
        <taxon>Roseomonas</taxon>
    </lineage>
</organism>
<feature type="transmembrane region" description="Helical" evidence="1">
    <location>
        <begin position="101"/>
        <end position="124"/>
    </location>
</feature>
<evidence type="ECO:0000313" key="2">
    <source>
        <dbReference type="EMBL" id="MCK8787507.1"/>
    </source>
</evidence>
<keyword evidence="1" id="KW-1133">Transmembrane helix</keyword>
<reference evidence="2" key="1">
    <citation type="submission" date="2022-04" db="EMBL/GenBank/DDBJ databases">
        <title>Roseomonas acroporae sp. nov., isolated from coral Acropora digitifera.</title>
        <authorList>
            <person name="Sun H."/>
        </authorList>
    </citation>
    <scope>NUCLEOTIDE SEQUENCE</scope>
    <source>
        <strain evidence="2">NAR14</strain>
    </source>
</reference>
<name>A0A9X1YCZ2_9PROT</name>
<gene>
    <name evidence="2" type="ORF">M0638_24350</name>
</gene>
<comment type="caution">
    <text evidence="2">The sequence shown here is derived from an EMBL/GenBank/DDBJ whole genome shotgun (WGS) entry which is preliminary data.</text>
</comment>
<keyword evidence="3" id="KW-1185">Reference proteome</keyword>
<protein>
    <submittedName>
        <fullName evidence="2">Uncharacterized protein</fullName>
    </submittedName>
</protein>
<evidence type="ECO:0000313" key="3">
    <source>
        <dbReference type="Proteomes" id="UP001139516"/>
    </source>
</evidence>
<sequence>MPAASPGAGPVRGVRDLLLGMAGLLIWAGHFTVIYAGAALACARGWAEARPFGVPALTLVVGVATLAALLGLARVLRATWPAMRQGAPDEGGEAEPRFSRWFAATATLYAIVAVLIQAMPVLFLPSCA</sequence>
<dbReference type="Proteomes" id="UP001139516">
    <property type="component" value="Unassembled WGS sequence"/>
</dbReference>
<keyword evidence="1" id="KW-0472">Membrane</keyword>